<dbReference type="InterPro" id="IPR011251">
    <property type="entry name" value="Luciferase-like_dom"/>
</dbReference>
<dbReference type="SUPFAM" id="SSF51679">
    <property type="entry name" value="Bacterial luciferase-like"/>
    <property type="match status" value="1"/>
</dbReference>
<proteinExistence type="predicted"/>
<evidence type="ECO:0000256" key="1">
    <source>
        <dbReference type="ARBA" id="ARBA00007789"/>
    </source>
</evidence>
<evidence type="ECO:0000313" key="3">
    <source>
        <dbReference type="EMBL" id="SFE55843.1"/>
    </source>
</evidence>
<dbReference type="EMBL" id="FONT01000002">
    <property type="protein sequence ID" value="SFE55843.1"/>
    <property type="molecule type" value="Genomic_DNA"/>
</dbReference>
<evidence type="ECO:0000313" key="4">
    <source>
        <dbReference type="Proteomes" id="UP000199516"/>
    </source>
</evidence>
<gene>
    <name evidence="3" type="ORF">SAMN05192532_102318</name>
</gene>
<dbReference type="Gene3D" id="3.20.20.30">
    <property type="entry name" value="Luciferase-like domain"/>
    <property type="match status" value="1"/>
</dbReference>
<dbReference type="OrthoDB" id="9780518at2"/>
<dbReference type="InterPro" id="IPR050766">
    <property type="entry name" value="Bact_Lucif_Oxidored"/>
</dbReference>
<dbReference type="PANTHER" id="PTHR30137:SF19">
    <property type="entry name" value="LUCIFERASE-LIKE MONOOXYGENASE"/>
    <property type="match status" value="1"/>
</dbReference>
<reference evidence="3 4" key="1">
    <citation type="submission" date="2016-10" db="EMBL/GenBank/DDBJ databases">
        <authorList>
            <person name="de Groot N.N."/>
        </authorList>
    </citation>
    <scope>NUCLEOTIDE SEQUENCE [LARGE SCALE GENOMIC DNA]</scope>
    <source>
        <strain evidence="3 4">DSM 23995</strain>
    </source>
</reference>
<protein>
    <submittedName>
        <fullName evidence="3">Luciferase family oxidoreductase, group 1</fullName>
    </submittedName>
</protein>
<keyword evidence="4" id="KW-1185">Reference proteome</keyword>
<accession>A0A1I2BKQ2</accession>
<dbReference type="PANTHER" id="PTHR30137">
    <property type="entry name" value="LUCIFERASE-LIKE MONOOXYGENASE"/>
    <property type="match status" value="1"/>
</dbReference>
<dbReference type="RefSeq" id="WP_091658714.1">
    <property type="nucleotide sequence ID" value="NZ_FONT01000002.1"/>
</dbReference>
<dbReference type="Proteomes" id="UP000199516">
    <property type="component" value="Unassembled WGS sequence"/>
</dbReference>
<dbReference type="InterPro" id="IPR019949">
    <property type="entry name" value="CmoO-like"/>
</dbReference>
<comment type="similarity">
    <text evidence="1">To bacterial alkanal monooxygenase alpha and beta chains.</text>
</comment>
<evidence type="ECO:0000259" key="2">
    <source>
        <dbReference type="Pfam" id="PF00296"/>
    </source>
</evidence>
<dbReference type="STRING" id="930128.SAMN05192532_102318"/>
<dbReference type="CDD" id="cd00347">
    <property type="entry name" value="Flavin_utilizing_monoxygenases"/>
    <property type="match status" value="2"/>
</dbReference>
<sequence length="338" mass="37445">MKLSILDQSPIMAGQTPQEALEASVTLAQLGERLGYTRFWMTEHHDLAGLASSAPEVMLSYIGAQTESIRLGTGAVLLPHYKPYKVAEIHHTLATLFPDRIDVGVGRAPGGSAEATNALSDNYLQQVYKMPDLVKQLLRFIDNMGPEEGANPLSAAPVPDIPPEQWLLGTSEKSARLAAENGMAYAFGQFMSDNNGPAAVQTYRESFQLRKRGQTLRQASPQKPQVIVTVSALCAETASKAEDLARCNFVWSRQKDKGEEKETIPFVDEAKKYPLTEEEEKKFEKMKRNMALGDPAQVRDQLLEFKAQYEAEEVMINTIAPTVEDRLESYRLIGGQLL</sequence>
<organism evidence="3 4">
    <name type="scientific">Alteribacillus iranensis</name>
    <dbReference type="NCBI Taxonomy" id="930128"/>
    <lineage>
        <taxon>Bacteria</taxon>
        <taxon>Bacillati</taxon>
        <taxon>Bacillota</taxon>
        <taxon>Bacilli</taxon>
        <taxon>Bacillales</taxon>
        <taxon>Bacillaceae</taxon>
        <taxon>Alteribacillus</taxon>
    </lineage>
</organism>
<dbReference type="GO" id="GO:0005829">
    <property type="term" value="C:cytosol"/>
    <property type="evidence" value="ECO:0007669"/>
    <property type="project" value="TreeGrafter"/>
</dbReference>
<dbReference type="Pfam" id="PF00296">
    <property type="entry name" value="Bac_luciferase"/>
    <property type="match status" value="1"/>
</dbReference>
<feature type="domain" description="Luciferase-like" evidence="2">
    <location>
        <begin position="1"/>
        <end position="306"/>
    </location>
</feature>
<name>A0A1I2BKQ2_9BACI</name>
<dbReference type="GO" id="GO:0016705">
    <property type="term" value="F:oxidoreductase activity, acting on paired donors, with incorporation or reduction of molecular oxygen"/>
    <property type="evidence" value="ECO:0007669"/>
    <property type="project" value="InterPro"/>
</dbReference>
<dbReference type="NCBIfam" id="TIGR03558">
    <property type="entry name" value="oxido_grp_1"/>
    <property type="match status" value="1"/>
</dbReference>
<dbReference type="InterPro" id="IPR036661">
    <property type="entry name" value="Luciferase-like_sf"/>
</dbReference>
<dbReference type="AlphaFoldDB" id="A0A1I2BKQ2"/>